<name>A0A448PJX3_ACTVI</name>
<accession>A0A448PJX3</accession>
<dbReference type="KEGG" id="avc:NCTC10951_01126"/>
<evidence type="ECO:0000256" key="1">
    <source>
        <dbReference type="SAM" id="MobiDB-lite"/>
    </source>
</evidence>
<dbReference type="AlphaFoldDB" id="A0A448PJX3"/>
<feature type="region of interest" description="Disordered" evidence="1">
    <location>
        <begin position="116"/>
        <end position="140"/>
    </location>
</feature>
<gene>
    <name evidence="2" type="ORF">NCTC10951_01126</name>
</gene>
<evidence type="ECO:0000313" key="3">
    <source>
        <dbReference type="Proteomes" id="UP000268658"/>
    </source>
</evidence>
<protein>
    <submittedName>
        <fullName evidence="2">Uncharacterized protein</fullName>
    </submittedName>
</protein>
<organism evidence="2 3">
    <name type="scientific">Actinomyces viscosus</name>
    <dbReference type="NCBI Taxonomy" id="1656"/>
    <lineage>
        <taxon>Bacteria</taxon>
        <taxon>Bacillati</taxon>
        <taxon>Actinomycetota</taxon>
        <taxon>Actinomycetes</taxon>
        <taxon>Actinomycetales</taxon>
        <taxon>Actinomycetaceae</taxon>
        <taxon>Actinomyces</taxon>
    </lineage>
</organism>
<reference evidence="2 3" key="1">
    <citation type="submission" date="2018-12" db="EMBL/GenBank/DDBJ databases">
        <authorList>
            <consortium name="Pathogen Informatics"/>
        </authorList>
    </citation>
    <scope>NUCLEOTIDE SEQUENCE [LARGE SCALE GENOMIC DNA]</scope>
    <source>
        <strain evidence="2 3">NCTC10951</strain>
    </source>
</reference>
<sequence length="161" mass="17280">MAFGEDRGSISANHVDHVHVFLKEEATWPASLDSTQIHVKPGLPDVGVSNGSEPKLVSSVSVSHLREARYTDPEKDGTPVGPYGDEVFTRETALARTEWLQSQYVDGHYGTSTVGDGSSGYGGTTGFQKKHSGATDPDGWLGQQELTKLFQLAGMSVEVTD</sequence>
<proteinExistence type="predicted"/>
<dbReference type="Proteomes" id="UP000268658">
    <property type="component" value="Chromosome"/>
</dbReference>
<evidence type="ECO:0000313" key="2">
    <source>
        <dbReference type="EMBL" id="VEI15389.1"/>
    </source>
</evidence>
<dbReference type="EMBL" id="LR134477">
    <property type="protein sequence ID" value="VEI15389.1"/>
    <property type="molecule type" value="Genomic_DNA"/>
</dbReference>